<name>A0A173S096_ANAHA</name>
<sequence>MAKKRKHALLSASGAVQWIHCTPSAKLCDELPDTETSYTQEGTLAHEICELKLTADSLKTGTYTRRMNKIKKNEMYQEEMQGFTDQYVDYVETLSNSLPEKPYMAVEKRVEFDEYVPEGFGTADCILICGSVMHVIDFKYGKGVPVNAGGNPQMGLYALGALKAYGFLYPIEDIFFHIVQPRLNNFSTWKTNKRELTTWGNVVVKPKAELAYKGEGEFRSGEHCRFCKVLNCRQRAYDNLELLETYETKLPPELSDEEVGEALAKAEQLGAWHKKLKSYAQTKLIDGGEIPGWKIVEGRSNRMITDYEKMADVLEQNGFPKETLYERAQLTLTDLEKMVGKKDFQIICGEFIQKPNGKPTLAPESDKRPVYNPKTTAAEDFK</sequence>
<reference evidence="2 3" key="1">
    <citation type="submission" date="2015-09" db="EMBL/GenBank/DDBJ databases">
        <authorList>
            <consortium name="Pathogen Informatics"/>
        </authorList>
    </citation>
    <scope>NUCLEOTIDE SEQUENCE [LARGE SCALE GENOMIC DNA]</scope>
    <source>
        <strain evidence="2 3">2789STDY5834959</strain>
    </source>
</reference>
<dbReference type="Proteomes" id="UP000095553">
    <property type="component" value="Unassembled WGS sequence"/>
</dbReference>
<evidence type="ECO:0000256" key="1">
    <source>
        <dbReference type="SAM" id="MobiDB-lite"/>
    </source>
</evidence>
<evidence type="ECO:0000313" key="3">
    <source>
        <dbReference type="Proteomes" id="UP000095553"/>
    </source>
</evidence>
<feature type="region of interest" description="Disordered" evidence="1">
    <location>
        <begin position="355"/>
        <end position="382"/>
    </location>
</feature>
<protein>
    <submittedName>
        <fullName evidence="2">Protein of uncharacterized function (DUF2800)</fullName>
    </submittedName>
</protein>
<dbReference type="AlphaFoldDB" id="A0A173S096"/>
<dbReference type="InterPro" id="IPR021229">
    <property type="entry name" value="DUF2800"/>
</dbReference>
<dbReference type="Pfam" id="PF10926">
    <property type="entry name" value="DUF2800"/>
    <property type="match status" value="1"/>
</dbReference>
<evidence type="ECO:0000313" key="2">
    <source>
        <dbReference type="EMBL" id="CUM83834.1"/>
    </source>
</evidence>
<accession>A0A173S096</accession>
<dbReference type="RefSeq" id="WP_055072451.1">
    <property type="nucleotide sequence ID" value="NZ_CYXY01000004.1"/>
</dbReference>
<organism evidence="2 3">
    <name type="scientific">Anaerostipes hadrus</name>
    <dbReference type="NCBI Taxonomy" id="649756"/>
    <lineage>
        <taxon>Bacteria</taxon>
        <taxon>Bacillati</taxon>
        <taxon>Bacillota</taxon>
        <taxon>Clostridia</taxon>
        <taxon>Lachnospirales</taxon>
        <taxon>Lachnospiraceae</taxon>
        <taxon>Anaerostipes</taxon>
    </lineage>
</organism>
<dbReference type="EMBL" id="CYXY01000004">
    <property type="protein sequence ID" value="CUM83834.1"/>
    <property type="molecule type" value="Genomic_DNA"/>
</dbReference>
<gene>
    <name evidence="2" type="ORF">ERS852571_00883</name>
</gene>
<proteinExistence type="predicted"/>